<proteinExistence type="predicted"/>
<gene>
    <name evidence="1" type="ORF">H5410_019928</name>
</gene>
<comment type="caution">
    <text evidence="1">The sequence shown here is derived from an EMBL/GenBank/DDBJ whole genome shotgun (WGS) entry which is preliminary data.</text>
</comment>
<protein>
    <submittedName>
        <fullName evidence="1">Uncharacterized protein</fullName>
    </submittedName>
</protein>
<evidence type="ECO:0000313" key="2">
    <source>
        <dbReference type="Proteomes" id="UP000824120"/>
    </source>
</evidence>
<organism evidence="1 2">
    <name type="scientific">Solanum commersonii</name>
    <name type="common">Commerson's wild potato</name>
    <name type="synonym">Commerson's nightshade</name>
    <dbReference type="NCBI Taxonomy" id="4109"/>
    <lineage>
        <taxon>Eukaryota</taxon>
        <taxon>Viridiplantae</taxon>
        <taxon>Streptophyta</taxon>
        <taxon>Embryophyta</taxon>
        <taxon>Tracheophyta</taxon>
        <taxon>Spermatophyta</taxon>
        <taxon>Magnoliopsida</taxon>
        <taxon>eudicotyledons</taxon>
        <taxon>Gunneridae</taxon>
        <taxon>Pentapetalae</taxon>
        <taxon>asterids</taxon>
        <taxon>lamiids</taxon>
        <taxon>Solanales</taxon>
        <taxon>Solanaceae</taxon>
        <taxon>Solanoideae</taxon>
        <taxon>Solaneae</taxon>
        <taxon>Solanum</taxon>
    </lineage>
</organism>
<name>A0A9J5Z9R0_SOLCO</name>
<reference evidence="1 2" key="1">
    <citation type="submission" date="2020-09" db="EMBL/GenBank/DDBJ databases">
        <title>De no assembly of potato wild relative species, Solanum commersonii.</title>
        <authorList>
            <person name="Cho K."/>
        </authorList>
    </citation>
    <scope>NUCLEOTIDE SEQUENCE [LARGE SCALE GENOMIC DNA]</scope>
    <source>
        <strain evidence="1">LZ3.2</strain>
        <tissue evidence="1">Leaf</tissue>
    </source>
</reference>
<evidence type="ECO:0000313" key="1">
    <source>
        <dbReference type="EMBL" id="KAG5608647.1"/>
    </source>
</evidence>
<dbReference type="Proteomes" id="UP000824120">
    <property type="component" value="Chromosome 4"/>
</dbReference>
<sequence>MAYMSQNFSKAKFIPPFEIHNFNTEQFIHLVHAKFIPPSEIHNFNTKQFIHLVHVVHMFCQPSEQCYPLKV</sequence>
<dbReference type="EMBL" id="JACXVP010000004">
    <property type="protein sequence ID" value="KAG5608647.1"/>
    <property type="molecule type" value="Genomic_DNA"/>
</dbReference>
<dbReference type="AlphaFoldDB" id="A0A9J5Z9R0"/>
<accession>A0A9J5Z9R0</accession>
<keyword evidence="2" id="KW-1185">Reference proteome</keyword>